<proteinExistence type="predicted"/>
<protein>
    <submittedName>
        <fullName evidence="3">Isopeptide-forming domain-containing fimbrial protein</fullName>
    </submittedName>
</protein>
<dbReference type="Gene3D" id="2.60.40.10">
    <property type="entry name" value="Immunoglobulins"/>
    <property type="match status" value="1"/>
</dbReference>
<accession>A0ABR7KAV1</accession>
<feature type="transmembrane region" description="Helical" evidence="1">
    <location>
        <begin position="1194"/>
        <end position="1215"/>
    </location>
</feature>
<dbReference type="Pfam" id="PF17802">
    <property type="entry name" value="SpaA"/>
    <property type="match status" value="1"/>
</dbReference>
<dbReference type="Proteomes" id="UP000603474">
    <property type="component" value="Unassembled WGS sequence"/>
</dbReference>
<organism evidence="3 4">
    <name type="scientific">Catenibacterium faecis</name>
    <dbReference type="NCBI Taxonomy" id="2764323"/>
    <lineage>
        <taxon>Bacteria</taxon>
        <taxon>Bacillati</taxon>
        <taxon>Bacillota</taxon>
        <taxon>Erysipelotrichia</taxon>
        <taxon>Erysipelotrichales</taxon>
        <taxon>Coprobacillaceae</taxon>
        <taxon>Catenibacterium</taxon>
    </lineage>
</organism>
<evidence type="ECO:0000313" key="3">
    <source>
        <dbReference type="EMBL" id="MBC6009841.1"/>
    </source>
</evidence>
<dbReference type="RefSeq" id="WP_187012198.1">
    <property type="nucleotide sequence ID" value="NZ_JACRWG010000020.1"/>
</dbReference>
<name>A0ABR7KAV1_9FIRM</name>
<sequence length="1229" mass="138649">MTYYVKLTDKQDIRNKDITNKASVLNKKDNETYLKGSSEKTFTPSINYGMTKNIISTNGKQYTKDQDGNYIVQYRLNFTLNANSNYTLKNYAFFDYLNYSGFANDNKMLPYISYMQDSIELHQIVGSTDTIIDSSLYKVQWETNGTNYKDTYDGNPNRFKLSGTDDHPITIYPGDSYYVTYKLKIKPEVYAAMQAGQVLIQNIYANDADNVKKVAGMLDRTIAKLTLNDYTWIQKIKDSNLTSNEQTIQMNSEVYVKKNNGYEKDSSVNSFVVPQGSYKYTVNLNKSQNQFDITHATLKDTLSSDIMHYVGYVKITAYEYDESSNTYKDKESKWVKIDKQKSFELMLSELGWSNSYGYRFEYYAQTKDLSEIGQIKVTNTFTLNGDVVKGDQTFKFNNKSASQTTQVNGFYNLNVNKSAWYYERPVENATTWENGAFYWVIEVNGSAIREGTQIRDAVVKENNITDSYLHSDSVVGIYQGKLATQVVACKNYQEFLDSNKGLKDKRELFDQEYTNSKNFSGNNKSELTLTAKETIKLENQENIYIIVKTEPSKIPTVNRTTFDYKNEVLLKDTTDTSFNKRNDATQSLHGGGDLLKEFNFTFSYDGKEAKILKSGTDDSTSKIATNILNQTTGNGIYASWVFKVNYAGDLKGDYRVLEDIPEGMELGYIRIKWHGNQASSVVSKTMNDLDSDWKPYSNTATNDNGQSQSTTYYYNKTTNKALIKLGEFENKHTRDDCSIDVQVVCRVTDSKVLLGGQSKTFANHVTLQDEDGEEQLATSSSTAALEKNSLDKSHPETFNGQTIKYTITANTLSQKLPSNDGNKLTLVDELGDNLELDITSIEAKDDAGNSVQIEKAFNPETNTLEISIPNEKKIIITYTVTVNIAPDTSTKVSNKVYWKSYGNDGGKNDVIPDFSYNLNAGGSTTTTDNPHLTIKKIDQDNANPMSGVTFDIYECKLNGDKIQRVEGSTTSGETENGLYAVQVPFVTSYNTIYEVKERNTPDGYMKDDSSYYIICVDKKNSDDYTDYVKQCIAYFEKQSNKKYKVAYSSTDFNLTIYNSQKGIVVKKAFINNATGTSHKPVSGTYTFGLYDNSQGSGSPLQVKTITYSTGETEEKTTKFINLNLNTDYYVFELDDEGNPITHTSQEVTVNKLPYVVDYKVNGNSTGKEVVGDEVIVTNSLRTKKLPSAGSRLTLIYRQLGLVMVGVSSIVLLIVYKNRDKKIKEEEIGK</sequence>
<evidence type="ECO:0000313" key="4">
    <source>
        <dbReference type="Proteomes" id="UP000603474"/>
    </source>
</evidence>
<gene>
    <name evidence="3" type="ORF">H8909_06235</name>
</gene>
<evidence type="ECO:0000256" key="1">
    <source>
        <dbReference type="SAM" id="Phobius"/>
    </source>
</evidence>
<feature type="domain" description="SpaA-like prealbumin fold" evidence="2">
    <location>
        <begin position="931"/>
        <end position="1020"/>
    </location>
</feature>
<dbReference type="InterPro" id="IPR041033">
    <property type="entry name" value="SpaA_PFL_dom_1"/>
</dbReference>
<evidence type="ECO:0000259" key="2">
    <source>
        <dbReference type="Pfam" id="PF17802"/>
    </source>
</evidence>
<comment type="caution">
    <text evidence="3">The sequence shown here is derived from an EMBL/GenBank/DDBJ whole genome shotgun (WGS) entry which is preliminary data.</text>
</comment>
<keyword evidence="1" id="KW-1133">Transmembrane helix</keyword>
<keyword evidence="1" id="KW-0472">Membrane</keyword>
<dbReference type="InterPro" id="IPR013783">
    <property type="entry name" value="Ig-like_fold"/>
</dbReference>
<keyword evidence="4" id="KW-1185">Reference proteome</keyword>
<reference evidence="3 4" key="1">
    <citation type="submission" date="2020-08" db="EMBL/GenBank/DDBJ databases">
        <authorList>
            <person name="Liu C."/>
            <person name="Sun Q."/>
        </authorList>
    </citation>
    <scope>NUCLEOTIDE SEQUENCE [LARGE SCALE GENOMIC DNA]</scope>
    <source>
        <strain evidence="3 4">NSJ-22</strain>
    </source>
</reference>
<dbReference type="EMBL" id="JACRWG010000020">
    <property type="protein sequence ID" value="MBC6009841.1"/>
    <property type="molecule type" value="Genomic_DNA"/>
</dbReference>
<keyword evidence="1" id="KW-0812">Transmembrane</keyword>